<accession>A0AAE3MEF7</accession>
<dbReference type="RefSeq" id="WP_301199469.1">
    <property type="nucleotide sequence ID" value="NZ_JAPDPI010000019.1"/>
</dbReference>
<dbReference type="Proteomes" id="UP001207408">
    <property type="component" value="Unassembled WGS sequence"/>
</dbReference>
<dbReference type="AlphaFoldDB" id="A0AAE3MEF7"/>
<comment type="caution">
    <text evidence="1">The sequence shown here is derived from an EMBL/GenBank/DDBJ whole genome shotgun (WGS) entry which is preliminary data.</text>
</comment>
<dbReference type="EMBL" id="JAPDPI010000019">
    <property type="protein sequence ID" value="MCW3806097.1"/>
    <property type="molecule type" value="Genomic_DNA"/>
</dbReference>
<sequence>MKIKFTIFTVFIIFIFQVPFRAQNKILWGGGLTVHIPDNGFGKFDFGSSYNVGDDFGFATVANPGFGFNFGSLWFYNPRLSLQSELAYSYFPKDKQFWNVQRYGDISVNYQMLNLSAQGNYYFAEGEIRPYLGAVFGIYYLRNKMDFNSTSTASSSDYITNTLHAGYALEFGTSIELTKRTLVNIGLRYTIIPDISSEYTKDGSIKLNPHDKQNHWGLSAKLFFSR</sequence>
<keyword evidence="2" id="KW-1185">Reference proteome</keyword>
<dbReference type="Gene3D" id="2.40.160.20">
    <property type="match status" value="1"/>
</dbReference>
<protein>
    <recommendedName>
        <fullName evidence="3">Outer membrane protein beta-barrel domain-containing protein</fullName>
    </recommendedName>
</protein>
<evidence type="ECO:0000313" key="1">
    <source>
        <dbReference type="EMBL" id="MCW3806097.1"/>
    </source>
</evidence>
<dbReference type="SUPFAM" id="SSF56925">
    <property type="entry name" value="OMPA-like"/>
    <property type="match status" value="1"/>
</dbReference>
<organism evidence="1 2">
    <name type="scientific">Plebeiibacterium marinum</name>
    <dbReference type="NCBI Taxonomy" id="2992111"/>
    <lineage>
        <taxon>Bacteria</taxon>
        <taxon>Pseudomonadati</taxon>
        <taxon>Bacteroidota</taxon>
        <taxon>Bacteroidia</taxon>
        <taxon>Marinilabiliales</taxon>
        <taxon>Marinilabiliaceae</taxon>
        <taxon>Plebeiibacterium</taxon>
    </lineage>
</organism>
<evidence type="ECO:0000313" key="2">
    <source>
        <dbReference type="Proteomes" id="UP001207408"/>
    </source>
</evidence>
<reference evidence="1" key="1">
    <citation type="submission" date="2022-10" db="EMBL/GenBank/DDBJ databases">
        <authorList>
            <person name="Yu W.X."/>
        </authorList>
    </citation>
    <scope>NUCLEOTIDE SEQUENCE</scope>
    <source>
        <strain evidence="1">D04</strain>
    </source>
</reference>
<name>A0AAE3MEF7_9BACT</name>
<proteinExistence type="predicted"/>
<evidence type="ECO:0008006" key="3">
    <source>
        <dbReference type="Google" id="ProtNLM"/>
    </source>
</evidence>
<gene>
    <name evidence="1" type="ORF">OM074_10700</name>
</gene>
<dbReference type="InterPro" id="IPR011250">
    <property type="entry name" value="OMP/PagP_B-barrel"/>
</dbReference>